<sequence length="556" mass="62154">MSIPLCRCRVLYIGSSVPTITKDGLQGIQQPLHERYPVSGEPDTKGIDSWLSVYSNGLLLEYIDGPNRTETAFFPITTLHYCAAVRYVNLGNFNVEGGGGEKFIPLDSPFADIPNSPHPPIFAAIFRRTTGIKVLECHAFICTNEKAANALVRCCFHSYADTIYLKMDDRIPGLKAIKDKSRSTSPNPTNNIEERNVDEVQLVSETTSKLVVNDTDMWNEIDGKPKTINKRQISPNFATQEHDTPKSEKKKDKKKDKKSNSKKDNDSPSISNPEHFPPLPPGMMGSPRFVGIPPPPPPPLPPFMPFYPPMPPPPPSVGGRVKFMPPPQGMFFPPPPPFHPMYYGPLPPPHPYYVDRPPTPPMVIPSNTGTGPIIESYYDTFPRRHLIEGEPIYMSGNNGHPIYGTLSHPIYSDRNEIYYETYKRQKKPEPKYGEGQAETIVNGGKDEVSKFWDQYEASIYKKAHANEKGFLETLNGEEKVASTTTTTANNGVLKTSSATQTPSTIRKIVKEEIIVIEKTSKPPTPPIDYERNTPSPVENGKKIVENRLHQREGVIY</sequence>
<dbReference type="InterPro" id="IPR006020">
    <property type="entry name" value="PTB/PI_dom"/>
</dbReference>
<dbReference type="SUPFAM" id="SSF50729">
    <property type="entry name" value="PH domain-like"/>
    <property type="match status" value="1"/>
</dbReference>
<feature type="compositionally biased region" description="Polar residues" evidence="1">
    <location>
        <begin position="230"/>
        <end position="239"/>
    </location>
</feature>
<reference evidence="3" key="1">
    <citation type="submission" date="2014-07" db="EMBL/GenBank/DDBJ databases">
        <authorList>
            <person name="Martin A.A"/>
            <person name="De Silva N."/>
        </authorList>
    </citation>
    <scope>NUCLEOTIDE SEQUENCE</scope>
</reference>
<feature type="region of interest" description="Disordered" evidence="1">
    <location>
        <begin position="177"/>
        <end position="199"/>
    </location>
</feature>
<dbReference type="STRING" id="75913.A0A0K0G3Z2"/>
<name>A0A0K0G3Z2_STRVS</name>
<evidence type="ECO:0000259" key="2">
    <source>
        <dbReference type="SMART" id="SM00462"/>
    </source>
</evidence>
<dbReference type="SMART" id="SM00462">
    <property type="entry name" value="PTB"/>
    <property type="match status" value="1"/>
</dbReference>
<feature type="region of interest" description="Disordered" evidence="1">
    <location>
        <begin position="219"/>
        <end position="293"/>
    </location>
</feature>
<feature type="compositionally biased region" description="Basic and acidic residues" evidence="1">
    <location>
        <begin position="240"/>
        <end position="250"/>
    </location>
</feature>
<dbReference type="AlphaFoldDB" id="A0A0K0G3Z2"/>
<dbReference type="PANTHER" id="PTHR21219:SF3">
    <property type="entry name" value="FI19613P1"/>
    <property type="match status" value="1"/>
</dbReference>
<dbReference type="PANTHER" id="PTHR21219">
    <property type="entry name" value="FI19613P1"/>
    <property type="match status" value="1"/>
</dbReference>
<evidence type="ECO:0000313" key="3">
    <source>
        <dbReference type="Proteomes" id="UP000035680"/>
    </source>
</evidence>
<reference evidence="4" key="2">
    <citation type="submission" date="2015-08" db="UniProtKB">
        <authorList>
            <consortium name="WormBaseParasite"/>
        </authorList>
    </citation>
    <scope>IDENTIFICATION</scope>
</reference>
<feature type="region of interest" description="Disordered" evidence="1">
    <location>
        <begin position="520"/>
        <end position="539"/>
    </location>
</feature>
<protein>
    <submittedName>
        <fullName evidence="4">PID domain-containing protein</fullName>
    </submittedName>
</protein>
<evidence type="ECO:0000313" key="4">
    <source>
        <dbReference type="WBParaSite" id="SVE_1945100.1"/>
    </source>
</evidence>
<proteinExistence type="predicted"/>
<accession>A0A0K0G3Z2</accession>
<dbReference type="Proteomes" id="UP000035680">
    <property type="component" value="Unassembled WGS sequence"/>
</dbReference>
<dbReference type="WBParaSite" id="SVE_1945100.1">
    <property type="protein sequence ID" value="SVE_1945100.1"/>
    <property type="gene ID" value="SVE_1945100"/>
</dbReference>
<organism evidence="3 4">
    <name type="scientific">Strongyloides venezuelensis</name>
    <name type="common">Threadworm</name>
    <dbReference type="NCBI Taxonomy" id="75913"/>
    <lineage>
        <taxon>Eukaryota</taxon>
        <taxon>Metazoa</taxon>
        <taxon>Ecdysozoa</taxon>
        <taxon>Nematoda</taxon>
        <taxon>Chromadorea</taxon>
        <taxon>Rhabditida</taxon>
        <taxon>Tylenchina</taxon>
        <taxon>Panagrolaimomorpha</taxon>
        <taxon>Strongyloidoidea</taxon>
        <taxon>Strongyloididae</taxon>
        <taxon>Strongyloides</taxon>
    </lineage>
</organism>
<keyword evidence="3" id="KW-1185">Reference proteome</keyword>
<dbReference type="CDD" id="cd01217">
    <property type="entry name" value="PTB_CG12581"/>
    <property type="match status" value="1"/>
</dbReference>
<feature type="domain" description="PID" evidence="2">
    <location>
        <begin position="3"/>
        <end position="172"/>
    </location>
</feature>
<evidence type="ECO:0000256" key="1">
    <source>
        <dbReference type="SAM" id="MobiDB-lite"/>
    </source>
</evidence>